<dbReference type="EMBL" id="DXFH01000011">
    <property type="protein sequence ID" value="HIX35341.1"/>
    <property type="molecule type" value="Genomic_DNA"/>
</dbReference>
<dbReference type="Proteomes" id="UP000824231">
    <property type="component" value="Unassembled WGS sequence"/>
</dbReference>
<keyword evidence="4" id="KW-0378">Hydrolase</keyword>
<evidence type="ECO:0000256" key="8">
    <source>
        <dbReference type="ARBA" id="ARBA00023125"/>
    </source>
</evidence>
<keyword evidence="6" id="KW-0269">Exonuclease</keyword>
<dbReference type="PANTHER" id="PTHR30591:SF1">
    <property type="entry name" value="RECBCD ENZYME SUBUNIT RECC"/>
    <property type="match status" value="1"/>
</dbReference>
<evidence type="ECO:0000256" key="5">
    <source>
        <dbReference type="ARBA" id="ARBA00022806"/>
    </source>
</evidence>
<evidence type="ECO:0000256" key="6">
    <source>
        <dbReference type="ARBA" id="ARBA00022839"/>
    </source>
</evidence>
<sequence length="1220" mass="139325">MSSLQFIIGPAAEDHERVLIQRLNHDMQEHPHDQFFYLVPNHIKFSTEIRVLKSLRELNHAKDVYAQSRLQILSFSRLAWLFLRDQPQYQHPRISQVGMTMLVAKIVANMSVDDLRLFAKEAHQAGFVQDLTQQLIEFSNGNIDPHATDEIMQKLLQSTDENQDTADKIKMLFQVYDQFDQALAGRMNTATTYELLTKILDQQDFSHTHFYLDHFTSEFSAKEEALVEAMIQNGASTLISLILDKPEMAKQPADTGLYTMTANQYSRLRSFANQHSVALLADISAGPLRTSKDISVVEQWMAKMTRLDEPQPMPAGQTVQHVHFFTAPTRFDELSRVAAKIRQMVANENYRYRDFLILTRHLDGYETIMEPIFQMNDVPIFNDNDRSMVDAPLVTLLDALFKIVDRDYQLEDILQLLKTGLLIPTGINRTDFANAVYLTENWCLKYSRTKKDWLTKAEWSYDPLFQADMAANPTKESQLAEQRQAQLSAQLNLVHDYVRDQVAPLVEQLKDAQTGKMGATVLYQGLSQLNVQDQLKYWANRSSAAGDLNQAQEPQQAWNTFCNLLDEYVTIMGDDQFELESFQNLLTVGFQTATYSQIPSTMDQVLVSETGITQTDQRKVVFMIGSTDDVMPEFSVNNSLLSDDDRQLLQTCLGDNQYLAQVGLSRTHNEPLINCLGMLAAKKELFLSAPIGDGDEGALRPSPYMIGLARYCNQYNDQTQSFIHDLPMVPVAQSNFTQLKPFISSRTATWSSYVQVYRDVKNSTAKLGSAWRLVSEQLNQDQVARLRNLQYKNETTNLSKSMASLLYGEPDPLHPQDKTRDRHNTLNASISQLQTYFRNPYEYFLKYGLKLKKRDELEISNASSGTFYHDSMENFVKGIIQDNVLLADLSDQELVQRLQRATKWAFAQQPAIDELANNYRRIGYQKRYLQNVVITMGRVLRNQAQLSNAQPVHVELSFDQAREAKGAWAALRYPLQNGQQVFVRGRIDRLDQIPVAGDATYYNVVDYKSGNKVFDLVDAYNGLDLQMLTYLNSLQQHLVAIDANGKIGGALYLHLASPNYKYSDLQTGSLSDIELHNHLYHGVMMNDPQLLMGMDHGLTKGKQLLLDLSTKKNKGENKDQQPYTFKKKSGSLLVSPEELGELLRRNEQLLVNAATNIFAGDVALRPFHRDKKTGLDYSDYLDIFRFDNMLDYHKYNYINMTDDDVLNELKEERGADDGRK</sequence>
<dbReference type="GO" id="GO:0006281">
    <property type="term" value="P:DNA repair"/>
    <property type="evidence" value="ECO:0007669"/>
    <property type="project" value="UniProtKB-KW"/>
</dbReference>
<dbReference type="GO" id="GO:0003677">
    <property type="term" value="F:DNA binding"/>
    <property type="evidence" value="ECO:0007669"/>
    <property type="project" value="UniProtKB-KW"/>
</dbReference>
<accession>A0A9D1VH79</accession>
<dbReference type="Pfam" id="PF21445">
    <property type="entry name" value="ADDB_N"/>
    <property type="match status" value="1"/>
</dbReference>
<evidence type="ECO:0000259" key="11">
    <source>
        <dbReference type="Pfam" id="PF21445"/>
    </source>
</evidence>
<dbReference type="GO" id="GO:0005524">
    <property type="term" value="F:ATP binding"/>
    <property type="evidence" value="ECO:0007669"/>
    <property type="project" value="UniProtKB-KW"/>
</dbReference>
<keyword evidence="8" id="KW-0238">DNA-binding</keyword>
<evidence type="ECO:0000256" key="3">
    <source>
        <dbReference type="ARBA" id="ARBA00022763"/>
    </source>
</evidence>
<evidence type="ECO:0000259" key="10">
    <source>
        <dbReference type="Pfam" id="PF12705"/>
    </source>
</evidence>
<dbReference type="Gene3D" id="3.40.50.300">
    <property type="entry name" value="P-loop containing nucleotide triphosphate hydrolases"/>
    <property type="match status" value="3"/>
</dbReference>
<name>A0A9D1VH79_9LACO</name>
<evidence type="ECO:0000313" key="13">
    <source>
        <dbReference type="Proteomes" id="UP000824231"/>
    </source>
</evidence>
<comment type="caution">
    <text evidence="12">The sequence shown here is derived from an EMBL/GenBank/DDBJ whole genome shotgun (WGS) entry which is preliminary data.</text>
</comment>
<dbReference type="InterPro" id="IPR038726">
    <property type="entry name" value="PDDEXK_AddAB-type"/>
</dbReference>
<dbReference type="GO" id="GO:0004527">
    <property type="term" value="F:exonuclease activity"/>
    <property type="evidence" value="ECO:0007669"/>
    <property type="project" value="UniProtKB-KW"/>
</dbReference>
<feature type="domain" description="ATP-dependent helicase/deoxyribonuclease subunit B N-terminal" evidence="11">
    <location>
        <begin position="6"/>
        <end position="286"/>
    </location>
</feature>
<keyword evidence="3" id="KW-0227">DNA damage</keyword>
<reference evidence="12" key="1">
    <citation type="journal article" date="2021" name="PeerJ">
        <title>Extensive microbial diversity within the chicken gut microbiome revealed by metagenomics and culture.</title>
        <authorList>
            <person name="Gilroy R."/>
            <person name="Ravi A."/>
            <person name="Getino M."/>
            <person name="Pursley I."/>
            <person name="Horton D.L."/>
            <person name="Alikhan N.F."/>
            <person name="Baker D."/>
            <person name="Gharbi K."/>
            <person name="Hall N."/>
            <person name="Watson M."/>
            <person name="Adriaenssens E.M."/>
            <person name="Foster-Nyarko E."/>
            <person name="Jarju S."/>
            <person name="Secka A."/>
            <person name="Antonio M."/>
            <person name="Oren A."/>
            <person name="Chaudhuri R.R."/>
            <person name="La Ragione R."/>
            <person name="Hildebrand F."/>
            <person name="Pallen M.J."/>
        </authorList>
    </citation>
    <scope>NUCLEOTIDE SEQUENCE</scope>
    <source>
        <strain evidence="12">ChiSxjej3B15-572</strain>
    </source>
</reference>
<organism evidence="12 13">
    <name type="scientific">Candidatus Limosilactobacillus merdigallinarum</name>
    <dbReference type="NCBI Taxonomy" id="2838652"/>
    <lineage>
        <taxon>Bacteria</taxon>
        <taxon>Bacillati</taxon>
        <taxon>Bacillota</taxon>
        <taxon>Bacilli</taxon>
        <taxon>Lactobacillales</taxon>
        <taxon>Lactobacillaceae</taxon>
        <taxon>Limosilactobacillus</taxon>
    </lineage>
</organism>
<proteinExistence type="predicted"/>
<keyword evidence="9" id="KW-0234">DNA repair</keyword>
<protein>
    <submittedName>
        <fullName evidence="12">PD-(D/E)XK nuclease family protein</fullName>
    </submittedName>
</protein>
<dbReference type="GO" id="GO:0006310">
    <property type="term" value="P:DNA recombination"/>
    <property type="evidence" value="ECO:0007669"/>
    <property type="project" value="TreeGrafter"/>
</dbReference>
<evidence type="ECO:0000256" key="4">
    <source>
        <dbReference type="ARBA" id="ARBA00022801"/>
    </source>
</evidence>
<evidence type="ECO:0000256" key="9">
    <source>
        <dbReference type="ARBA" id="ARBA00023204"/>
    </source>
</evidence>
<keyword evidence="7" id="KW-0067">ATP-binding</keyword>
<keyword evidence="5" id="KW-0347">Helicase</keyword>
<dbReference type="InterPro" id="IPR049035">
    <property type="entry name" value="ADDB_N"/>
</dbReference>
<dbReference type="InterPro" id="IPR027417">
    <property type="entry name" value="P-loop_NTPase"/>
</dbReference>
<dbReference type="Pfam" id="PF12705">
    <property type="entry name" value="PDDEXK_1"/>
    <property type="match status" value="1"/>
</dbReference>
<reference evidence="12" key="2">
    <citation type="submission" date="2021-04" db="EMBL/GenBank/DDBJ databases">
        <authorList>
            <person name="Gilroy R."/>
        </authorList>
    </citation>
    <scope>NUCLEOTIDE SEQUENCE</scope>
    <source>
        <strain evidence="12">ChiSxjej3B15-572</strain>
    </source>
</reference>
<keyword evidence="1" id="KW-0540">Nuclease</keyword>
<evidence type="ECO:0000313" key="12">
    <source>
        <dbReference type="EMBL" id="HIX35341.1"/>
    </source>
</evidence>
<evidence type="ECO:0000256" key="2">
    <source>
        <dbReference type="ARBA" id="ARBA00022741"/>
    </source>
</evidence>
<evidence type="ECO:0000256" key="1">
    <source>
        <dbReference type="ARBA" id="ARBA00022722"/>
    </source>
</evidence>
<dbReference type="SUPFAM" id="SSF52540">
    <property type="entry name" value="P-loop containing nucleoside triphosphate hydrolases"/>
    <property type="match status" value="1"/>
</dbReference>
<gene>
    <name evidence="12" type="ORF">H9856_02880</name>
</gene>
<keyword evidence="2" id="KW-0547">Nucleotide-binding</keyword>
<dbReference type="PANTHER" id="PTHR30591">
    <property type="entry name" value="RECBCD ENZYME SUBUNIT RECC"/>
    <property type="match status" value="1"/>
</dbReference>
<feature type="domain" description="PD-(D/E)XK endonuclease-like" evidence="10">
    <location>
        <begin position="828"/>
        <end position="1167"/>
    </location>
</feature>
<dbReference type="AlphaFoldDB" id="A0A9D1VH79"/>
<dbReference type="GO" id="GO:0004386">
    <property type="term" value="F:helicase activity"/>
    <property type="evidence" value="ECO:0007669"/>
    <property type="project" value="UniProtKB-KW"/>
</dbReference>
<evidence type="ECO:0000256" key="7">
    <source>
        <dbReference type="ARBA" id="ARBA00022840"/>
    </source>
</evidence>